<dbReference type="Proteomes" id="UP001604336">
    <property type="component" value="Unassembled WGS sequence"/>
</dbReference>
<sequence length="104" mass="12151">MRTSDSPKNYRKLPIGFKMPHIEKYNGQGDPTNHINMYKTRFQGYISVVKCINFHITSVSDLKRWYNKLKFGSIRSLPHLKQEFINAFIGNRTTEVDVAQLCDI</sequence>
<name>A0ABD1TYT4_9LAMI</name>
<keyword evidence="2" id="KW-1185">Reference proteome</keyword>
<evidence type="ECO:0000313" key="2">
    <source>
        <dbReference type="Proteomes" id="UP001604336"/>
    </source>
</evidence>
<dbReference type="EMBL" id="JBFOLK010000004">
    <property type="protein sequence ID" value="KAL2517892.1"/>
    <property type="molecule type" value="Genomic_DNA"/>
</dbReference>
<proteinExistence type="predicted"/>
<dbReference type="PANTHER" id="PTHR33223">
    <property type="entry name" value="CCHC-TYPE DOMAIN-CONTAINING PROTEIN"/>
    <property type="match status" value="1"/>
</dbReference>
<organism evidence="1 2">
    <name type="scientific">Abeliophyllum distichum</name>
    <dbReference type="NCBI Taxonomy" id="126358"/>
    <lineage>
        <taxon>Eukaryota</taxon>
        <taxon>Viridiplantae</taxon>
        <taxon>Streptophyta</taxon>
        <taxon>Embryophyta</taxon>
        <taxon>Tracheophyta</taxon>
        <taxon>Spermatophyta</taxon>
        <taxon>Magnoliopsida</taxon>
        <taxon>eudicotyledons</taxon>
        <taxon>Gunneridae</taxon>
        <taxon>Pentapetalae</taxon>
        <taxon>asterids</taxon>
        <taxon>lamiids</taxon>
        <taxon>Lamiales</taxon>
        <taxon>Oleaceae</taxon>
        <taxon>Forsythieae</taxon>
        <taxon>Abeliophyllum</taxon>
    </lineage>
</organism>
<protein>
    <recommendedName>
        <fullName evidence="3">LAGLIDADG homing endonuclease</fullName>
    </recommendedName>
</protein>
<evidence type="ECO:0000313" key="1">
    <source>
        <dbReference type="EMBL" id="KAL2517892.1"/>
    </source>
</evidence>
<gene>
    <name evidence="1" type="ORF">Adt_14139</name>
</gene>
<dbReference type="PANTHER" id="PTHR33223:SF8">
    <property type="entry name" value="OS04G0172440 PROTEIN"/>
    <property type="match status" value="1"/>
</dbReference>
<accession>A0ABD1TYT4</accession>
<reference evidence="2" key="1">
    <citation type="submission" date="2024-07" db="EMBL/GenBank/DDBJ databases">
        <title>Two chromosome-level genome assemblies of Korean endemic species Abeliophyllum distichum and Forsythia ovata (Oleaceae).</title>
        <authorList>
            <person name="Jang H."/>
        </authorList>
    </citation>
    <scope>NUCLEOTIDE SEQUENCE [LARGE SCALE GENOMIC DNA]</scope>
</reference>
<dbReference type="AlphaFoldDB" id="A0ABD1TYT4"/>
<evidence type="ECO:0008006" key="3">
    <source>
        <dbReference type="Google" id="ProtNLM"/>
    </source>
</evidence>
<comment type="caution">
    <text evidence="1">The sequence shown here is derived from an EMBL/GenBank/DDBJ whole genome shotgun (WGS) entry which is preliminary data.</text>
</comment>